<organism evidence="3 4">
    <name type="scientific">Corallococcus terminator</name>
    <dbReference type="NCBI Taxonomy" id="2316733"/>
    <lineage>
        <taxon>Bacteria</taxon>
        <taxon>Pseudomonadati</taxon>
        <taxon>Myxococcota</taxon>
        <taxon>Myxococcia</taxon>
        <taxon>Myxococcales</taxon>
        <taxon>Cystobacterineae</taxon>
        <taxon>Myxococcaceae</taxon>
        <taxon>Corallococcus</taxon>
    </lineage>
</organism>
<feature type="chain" id="PRO_5017385053" description="Secreted protein" evidence="2">
    <location>
        <begin position="23"/>
        <end position="98"/>
    </location>
</feature>
<feature type="region of interest" description="Disordered" evidence="1">
    <location>
        <begin position="56"/>
        <end position="98"/>
    </location>
</feature>
<feature type="compositionally biased region" description="Basic and acidic residues" evidence="1">
    <location>
        <begin position="68"/>
        <end position="84"/>
    </location>
</feature>
<gene>
    <name evidence="3" type="ORF">D7V88_36605</name>
</gene>
<protein>
    <recommendedName>
        <fullName evidence="5">Secreted protein</fullName>
    </recommendedName>
</protein>
<evidence type="ECO:0000256" key="1">
    <source>
        <dbReference type="SAM" id="MobiDB-lite"/>
    </source>
</evidence>
<evidence type="ECO:0008006" key="5">
    <source>
        <dbReference type="Google" id="ProtNLM"/>
    </source>
</evidence>
<dbReference type="Proteomes" id="UP000268094">
    <property type="component" value="Unassembled WGS sequence"/>
</dbReference>
<dbReference type="EMBL" id="RAVZ01000416">
    <property type="protein sequence ID" value="RKG73339.1"/>
    <property type="molecule type" value="Genomic_DNA"/>
</dbReference>
<sequence>MSRSFLLHIVLPSTVMSAVLLAGCDPLCVTGLSPPDRGYAYVDDAGVCVVVVEAPDGYDAGLGGSDAGVKRDGGARTDSEDAGRGDAGLEQDAGTGLP</sequence>
<keyword evidence="2" id="KW-0732">Signal</keyword>
<reference evidence="4" key="1">
    <citation type="submission" date="2018-09" db="EMBL/GenBank/DDBJ databases">
        <authorList>
            <person name="Livingstone P.G."/>
            <person name="Whitworth D.E."/>
        </authorList>
    </citation>
    <scope>NUCLEOTIDE SEQUENCE [LARGE SCALE GENOMIC DNA]</scope>
    <source>
        <strain evidence="4">CA054A</strain>
    </source>
</reference>
<name>A0A3A8HPW4_9BACT</name>
<dbReference type="RefSeq" id="WP_120545218.1">
    <property type="nucleotide sequence ID" value="NZ_RAVZ01000416.1"/>
</dbReference>
<accession>A0A3A8HPW4</accession>
<keyword evidence="4" id="KW-1185">Reference proteome</keyword>
<dbReference type="AlphaFoldDB" id="A0A3A8HPW4"/>
<evidence type="ECO:0000256" key="2">
    <source>
        <dbReference type="SAM" id="SignalP"/>
    </source>
</evidence>
<dbReference type="OrthoDB" id="5499807at2"/>
<evidence type="ECO:0000313" key="3">
    <source>
        <dbReference type="EMBL" id="RKG73339.1"/>
    </source>
</evidence>
<evidence type="ECO:0000313" key="4">
    <source>
        <dbReference type="Proteomes" id="UP000268094"/>
    </source>
</evidence>
<comment type="caution">
    <text evidence="3">The sequence shown here is derived from an EMBL/GenBank/DDBJ whole genome shotgun (WGS) entry which is preliminary data.</text>
</comment>
<dbReference type="PROSITE" id="PS51257">
    <property type="entry name" value="PROKAR_LIPOPROTEIN"/>
    <property type="match status" value="1"/>
</dbReference>
<feature type="signal peptide" evidence="2">
    <location>
        <begin position="1"/>
        <end position="22"/>
    </location>
</feature>
<proteinExistence type="predicted"/>